<protein>
    <submittedName>
        <fullName evidence="3">Uncharacterized protein</fullName>
    </submittedName>
</protein>
<proteinExistence type="predicted"/>
<feature type="region of interest" description="Disordered" evidence="2">
    <location>
        <begin position="521"/>
        <end position="540"/>
    </location>
</feature>
<accession>A0A6A5YYZ0</accession>
<evidence type="ECO:0000256" key="1">
    <source>
        <dbReference type="SAM" id="Coils"/>
    </source>
</evidence>
<feature type="coiled-coil region" evidence="1">
    <location>
        <begin position="197"/>
        <end position="248"/>
    </location>
</feature>
<dbReference type="AlphaFoldDB" id="A0A6A5YYZ0"/>
<organism evidence="3 4">
    <name type="scientific">Lophiotrema nucula</name>
    <dbReference type="NCBI Taxonomy" id="690887"/>
    <lineage>
        <taxon>Eukaryota</taxon>
        <taxon>Fungi</taxon>
        <taxon>Dikarya</taxon>
        <taxon>Ascomycota</taxon>
        <taxon>Pezizomycotina</taxon>
        <taxon>Dothideomycetes</taxon>
        <taxon>Pleosporomycetidae</taxon>
        <taxon>Pleosporales</taxon>
        <taxon>Lophiotremataceae</taxon>
        <taxon>Lophiotrema</taxon>
    </lineage>
</organism>
<gene>
    <name evidence="3" type="ORF">BDV96DRAFT_497816</name>
</gene>
<reference evidence="3" key="1">
    <citation type="journal article" date="2020" name="Stud. Mycol.">
        <title>101 Dothideomycetes genomes: a test case for predicting lifestyles and emergence of pathogens.</title>
        <authorList>
            <person name="Haridas S."/>
            <person name="Albert R."/>
            <person name="Binder M."/>
            <person name="Bloem J."/>
            <person name="Labutti K."/>
            <person name="Salamov A."/>
            <person name="Andreopoulos B."/>
            <person name="Baker S."/>
            <person name="Barry K."/>
            <person name="Bills G."/>
            <person name="Bluhm B."/>
            <person name="Cannon C."/>
            <person name="Castanera R."/>
            <person name="Culley D."/>
            <person name="Daum C."/>
            <person name="Ezra D."/>
            <person name="Gonzalez J."/>
            <person name="Henrissat B."/>
            <person name="Kuo A."/>
            <person name="Liang C."/>
            <person name="Lipzen A."/>
            <person name="Lutzoni F."/>
            <person name="Magnuson J."/>
            <person name="Mondo S."/>
            <person name="Nolan M."/>
            <person name="Ohm R."/>
            <person name="Pangilinan J."/>
            <person name="Park H.-J."/>
            <person name="Ramirez L."/>
            <person name="Alfaro M."/>
            <person name="Sun H."/>
            <person name="Tritt A."/>
            <person name="Yoshinaga Y."/>
            <person name="Zwiers L.-H."/>
            <person name="Turgeon B."/>
            <person name="Goodwin S."/>
            <person name="Spatafora J."/>
            <person name="Crous P."/>
            <person name="Grigoriev I."/>
        </authorList>
    </citation>
    <scope>NUCLEOTIDE SEQUENCE</scope>
    <source>
        <strain evidence="3">CBS 627.86</strain>
    </source>
</reference>
<dbReference type="Proteomes" id="UP000799770">
    <property type="component" value="Unassembled WGS sequence"/>
</dbReference>
<evidence type="ECO:0000313" key="3">
    <source>
        <dbReference type="EMBL" id="KAF2112330.1"/>
    </source>
</evidence>
<dbReference type="EMBL" id="ML977331">
    <property type="protein sequence ID" value="KAF2112330.1"/>
    <property type="molecule type" value="Genomic_DNA"/>
</dbReference>
<keyword evidence="1" id="KW-0175">Coiled coil</keyword>
<sequence length="540" mass="60866">MAPSRAYIPSAALLRALSRPLPPRCPFALRSTTIRTLRSQTPGAQPGAKGRARLFKKLGLKPHEPPTDHDLGGVGKSRIESIEYYEQDSAGKEVLIDRVANKQDLERIDNLQRMYEESQKDPNYDTAELYKASIDSIASNPNFADLRDELESMKRSRSMISTDIPEQEMKKIDREASASIRMEIHDNLQELIDDAEMADLKEELIEVQRRLPEIEGTLAASPEWTAVLARLEEKLANHEAYQQKVASQVEDGDLNPTNEILVPEGVVPPELKDMQFEKAEDVNALIKQMQEVLTAMGGDPEVEKELEDLMNEDPVETLAQDDQHRAELAFQSLADQLSEFKDAPPPEELEDANVSPELQAKVDKILEDPNLMEKLALIKDLIQKTKNDITYMGPSAPDPLNLDQSETTTLRTRLKIAENDPEHIAALRRLRVNLLPPFNVSPALRSLNEALRLSYVGANDDVRRVLWRAYFKARTIPTLLQNIPDDAWDMLWYSQAVTWGSNQNRQNHLRILLQDLASVGKNGPPTHPKSLAGQEEVHLD</sequence>
<evidence type="ECO:0000256" key="2">
    <source>
        <dbReference type="SAM" id="MobiDB-lite"/>
    </source>
</evidence>
<evidence type="ECO:0000313" key="4">
    <source>
        <dbReference type="Proteomes" id="UP000799770"/>
    </source>
</evidence>
<name>A0A6A5YYZ0_9PLEO</name>
<keyword evidence="4" id="KW-1185">Reference proteome</keyword>
<dbReference type="OrthoDB" id="7984201at2759"/>